<protein>
    <submittedName>
        <fullName evidence="2">Uncharacterized protein</fullName>
    </submittedName>
</protein>
<organism evidence="2 3">
    <name type="scientific">Plectosphaerella plurivora</name>
    <dbReference type="NCBI Taxonomy" id="936078"/>
    <lineage>
        <taxon>Eukaryota</taxon>
        <taxon>Fungi</taxon>
        <taxon>Dikarya</taxon>
        <taxon>Ascomycota</taxon>
        <taxon>Pezizomycotina</taxon>
        <taxon>Sordariomycetes</taxon>
        <taxon>Hypocreomycetidae</taxon>
        <taxon>Glomerellales</taxon>
        <taxon>Plectosphaerellaceae</taxon>
        <taxon>Plectosphaerella</taxon>
    </lineage>
</organism>
<proteinExistence type="predicted"/>
<dbReference type="AlphaFoldDB" id="A0A9P8VL91"/>
<name>A0A9P8VL91_9PEZI</name>
<evidence type="ECO:0000313" key="3">
    <source>
        <dbReference type="Proteomes" id="UP000770015"/>
    </source>
</evidence>
<evidence type="ECO:0000313" key="2">
    <source>
        <dbReference type="EMBL" id="KAH6697314.1"/>
    </source>
</evidence>
<dbReference type="EMBL" id="JAGSXJ010000001">
    <property type="protein sequence ID" value="KAH6697314.1"/>
    <property type="molecule type" value="Genomic_DNA"/>
</dbReference>
<accession>A0A9P8VL91</accession>
<gene>
    <name evidence="2" type="ORF">F5X68DRAFT_226700</name>
</gene>
<keyword evidence="1" id="KW-0732">Signal</keyword>
<sequence length="96" mass="10608">MHFPTTLSTLAAALSLAVGTNAWAQGANGGWVANNYVHTFDNGLKVHEACTYMNTQTHHKSGDWCAYWIDGNGNIAEGACWWKDATLREMTCFRLN</sequence>
<keyword evidence="3" id="KW-1185">Reference proteome</keyword>
<evidence type="ECO:0000256" key="1">
    <source>
        <dbReference type="SAM" id="SignalP"/>
    </source>
</evidence>
<reference evidence="2" key="1">
    <citation type="journal article" date="2021" name="Nat. Commun.">
        <title>Genetic determinants of endophytism in the Arabidopsis root mycobiome.</title>
        <authorList>
            <person name="Mesny F."/>
            <person name="Miyauchi S."/>
            <person name="Thiergart T."/>
            <person name="Pickel B."/>
            <person name="Atanasova L."/>
            <person name="Karlsson M."/>
            <person name="Huettel B."/>
            <person name="Barry K.W."/>
            <person name="Haridas S."/>
            <person name="Chen C."/>
            <person name="Bauer D."/>
            <person name="Andreopoulos W."/>
            <person name="Pangilinan J."/>
            <person name="LaButti K."/>
            <person name="Riley R."/>
            <person name="Lipzen A."/>
            <person name="Clum A."/>
            <person name="Drula E."/>
            <person name="Henrissat B."/>
            <person name="Kohler A."/>
            <person name="Grigoriev I.V."/>
            <person name="Martin F.M."/>
            <person name="Hacquard S."/>
        </authorList>
    </citation>
    <scope>NUCLEOTIDE SEQUENCE</scope>
    <source>
        <strain evidence="2">MPI-SDFR-AT-0117</strain>
    </source>
</reference>
<dbReference type="OrthoDB" id="4410170at2759"/>
<feature type="chain" id="PRO_5040270932" evidence="1">
    <location>
        <begin position="23"/>
        <end position="96"/>
    </location>
</feature>
<dbReference type="Proteomes" id="UP000770015">
    <property type="component" value="Unassembled WGS sequence"/>
</dbReference>
<feature type="signal peptide" evidence="1">
    <location>
        <begin position="1"/>
        <end position="22"/>
    </location>
</feature>
<comment type="caution">
    <text evidence="2">The sequence shown here is derived from an EMBL/GenBank/DDBJ whole genome shotgun (WGS) entry which is preliminary data.</text>
</comment>